<comment type="function">
    <text evidence="3">Endonuclease that specifically degrades the RNA of RNA-DNA hybrids.</text>
</comment>
<evidence type="ECO:0000259" key="12">
    <source>
        <dbReference type="PROSITE" id="PS50879"/>
    </source>
</evidence>
<comment type="similarity">
    <text evidence="4">Belongs to the RNase H family.</text>
</comment>
<dbReference type="GO" id="GO:0046872">
    <property type="term" value="F:metal ion binding"/>
    <property type="evidence" value="ECO:0007669"/>
    <property type="project" value="UniProtKB-KW"/>
</dbReference>
<keyword evidence="7" id="KW-0540">Nuclease</keyword>
<dbReference type="Pfam" id="PF00075">
    <property type="entry name" value="RNase_H"/>
    <property type="match status" value="1"/>
</dbReference>
<evidence type="ECO:0000256" key="9">
    <source>
        <dbReference type="ARBA" id="ARBA00022759"/>
    </source>
</evidence>
<evidence type="ECO:0000256" key="4">
    <source>
        <dbReference type="ARBA" id="ARBA00005300"/>
    </source>
</evidence>
<dbReference type="PANTHER" id="PTHR10642">
    <property type="entry name" value="RIBONUCLEASE H1"/>
    <property type="match status" value="1"/>
</dbReference>
<dbReference type="GO" id="GO:0003676">
    <property type="term" value="F:nucleic acid binding"/>
    <property type="evidence" value="ECO:0007669"/>
    <property type="project" value="InterPro"/>
</dbReference>
<evidence type="ECO:0000256" key="6">
    <source>
        <dbReference type="ARBA" id="ARBA00012180"/>
    </source>
</evidence>
<dbReference type="EMBL" id="UOGB01000299">
    <property type="protein sequence ID" value="VAX24567.1"/>
    <property type="molecule type" value="Genomic_DNA"/>
</dbReference>
<keyword evidence="8" id="KW-0479">Metal-binding</keyword>
<evidence type="ECO:0000256" key="10">
    <source>
        <dbReference type="ARBA" id="ARBA00022801"/>
    </source>
</evidence>
<evidence type="ECO:0000256" key="7">
    <source>
        <dbReference type="ARBA" id="ARBA00022722"/>
    </source>
</evidence>
<dbReference type="InterPro" id="IPR002156">
    <property type="entry name" value="RNaseH_domain"/>
</dbReference>
<evidence type="ECO:0000256" key="3">
    <source>
        <dbReference type="ARBA" id="ARBA00004065"/>
    </source>
</evidence>
<feature type="domain" description="RNase H type-1" evidence="12">
    <location>
        <begin position="4"/>
        <end position="145"/>
    </location>
</feature>
<name>A0A3B1D770_9ZZZZ</name>
<dbReference type="SUPFAM" id="SSF53098">
    <property type="entry name" value="Ribonuclease H-like"/>
    <property type="match status" value="1"/>
</dbReference>
<dbReference type="GO" id="GO:0004523">
    <property type="term" value="F:RNA-DNA hybrid ribonuclease activity"/>
    <property type="evidence" value="ECO:0007669"/>
    <property type="project" value="UniProtKB-EC"/>
</dbReference>
<dbReference type="InterPro" id="IPR036397">
    <property type="entry name" value="RNaseH_sf"/>
</dbReference>
<dbReference type="InterPro" id="IPR050092">
    <property type="entry name" value="RNase_H"/>
</dbReference>
<sequence length="148" mass="16612">MSSTLPDVMIFCDGACRGNPGPGGWGVILRMGEKEKKLSGYKQMTTNNEMELTAAIEGLKTLKKPCKVTVTSDSKYVLEGMTSWIFNWRRNNWKTAAKKPVKNQELWEALSEAAEPHEVKWEWVKGHNGHPENEMADRLATEAIDNCG</sequence>
<comment type="cofactor">
    <cofactor evidence="2">
        <name>Mg(2+)</name>
        <dbReference type="ChEBI" id="CHEBI:18420"/>
    </cofactor>
</comment>
<organism evidence="13">
    <name type="scientific">hydrothermal vent metagenome</name>
    <dbReference type="NCBI Taxonomy" id="652676"/>
    <lineage>
        <taxon>unclassified sequences</taxon>
        <taxon>metagenomes</taxon>
        <taxon>ecological metagenomes</taxon>
    </lineage>
</organism>
<dbReference type="FunFam" id="3.30.420.10:FF:000089">
    <property type="entry name" value="Ribonuclease H"/>
    <property type="match status" value="1"/>
</dbReference>
<gene>
    <name evidence="13" type="ORF">MNBD_NITROSPINAE03-1603</name>
</gene>
<proteinExistence type="inferred from homology"/>
<dbReference type="AlphaFoldDB" id="A0A3B1D770"/>
<evidence type="ECO:0000256" key="11">
    <source>
        <dbReference type="ARBA" id="ARBA00022842"/>
    </source>
</evidence>
<reference evidence="13" key="1">
    <citation type="submission" date="2018-06" db="EMBL/GenBank/DDBJ databases">
        <authorList>
            <person name="Zhirakovskaya E."/>
        </authorList>
    </citation>
    <scope>NUCLEOTIDE SEQUENCE</scope>
</reference>
<keyword evidence="10 13" id="KW-0378">Hydrolase</keyword>
<evidence type="ECO:0000256" key="5">
    <source>
        <dbReference type="ARBA" id="ARBA00011245"/>
    </source>
</evidence>
<protein>
    <recommendedName>
        <fullName evidence="6">ribonuclease H</fullName>
        <ecNumber evidence="6">3.1.26.4</ecNumber>
    </recommendedName>
</protein>
<dbReference type="PANTHER" id="PTHR10642:SF26">
    <property type="entry name" value="RIBONUCLEASE H1"/>
    <property type="match status" value="1"/>
</dbReference>
<dbReference type="NCBIfam" id="NF001236">
    <property type="entry name" value="PRK00203.1"/>
    <property type="match status" value="1"/>
</dbReference>
<dbReference type="Gene3D" id="3.30.420.10">
    <property type="entry name" value="Ribonuclease H-like superfamily/Ribonuclease H"/>
    <property type="match status" value="1"/>
</dbReference>
<dbReference type="InterPro" id="IPR012337">
    <property type="entry name" value="RNaseH-like_sf"/>
</dbReference>
<evidence type="ECO:0000256" key="1">
    <source>
        <dbReference type="ARBA" id="ARBA00000077"/>
    </source>
</evidence>
<keyword evidence="11" id="KW-0460">Magnesium</keyword>
<evidence type="ECO:0000256" key="8">
    <source>
        <dbReference type="ARBA" id="ARBA00022723"/>
    </source>
</evidence>
<dbReference type="EC" id="3.1.26.4" evidence="6"/>
<keyword evidence="9" id="KW-0255">Endonuclease</keyword>
<dbReference type="InterPro" id="IPR022892">
    <property type="entry name" value="RNaseHI"/>
</dbReference>
<dbReference type="CDD" id="cd09278">
    <property type="entry name" value="RNase_HI_prokaryote_like"/>
    <property type="match status" value="1"/>
</dbReference>
<evidence type="ECO:0000256" key="2">
    <source>
        <dbReference type="ARBA" id="ARBA00001946"/>
    </source>
</evidence>
<comment type="subunit">
    <text evidence="5">Monomer.</text>
</comment>
<dbReference type="GO" id="GO:0043137">
    <property type="term" value="P:DNA replication, removal of RNA primer"/>
    <property type="evidence" value="ECO:0007669"/>
    <property type="project" value="TreeGrafter"/>
</dbReference>
<dbReference type="PROSITE" id="PS50879">
    <property type="entry name" value="RNASE_H_1"/>
    <property type="match status" value="1"/>
</dbReference>
<accession>A0A3B1D770</accession>
<evidence type="ECO:0000313" key="13">
    <source>
        <dbReference type="EMBL" id="VAX24567.1"/>
    </source>
</evidence>
<dbReference type="HAMAP" id="MF_00042">
    <property type="entry name" value="RNase_H"/>
    <property type="match status" value="1"/>
</dbReference>
<comment type="catalytic activity">
    <reaction evidence="1">
        <text>Endonucleolytic cleavage to 5'-phosphomonoester.</text>
        <dbReference type="EC" id="3.1.26.4"/>
    </reaction>
</comment>